<dbReference type="STRING" id="35703.AL524_09210"/>
<dbReference type="InterPro" id="IPR044000">
    <property type="entry name" value="Phage_tube_2"/>
</dbReference>
<protein>
    <submittedName>
        <fullName evidence="2">Ig domain-containing protein</fullName>
    </submittedName>
</protein>
<comment type="caution">
    <text evidence="2">The sequence shown here is derived from an EMBL/GenBank/DDBJ whole genome shotgun (WGS) entry which is preliminary data.</text>
</comment>
<dbReference type="EMBL" id="PQLX01000001">
    <property type="protein sequence ID" value="POU67700.1"/>
    <property type="molecule type" value="Genomic_DNA"/>
</dbReference>
<accession>A0A2S4S1G7</accession>
<sequence length="391" mass="40693">MSSGAKVISCFVRETTPGVTPAGIPWNLFKRTSWGVGPSQNTNDNDEIGGTRMAQGATLGTVDVGGDVGAKFRYGQHDDFLASCFGAEWASNVLTMGNDRISFSLATYASDVGIASIIRGAQVSVFQLEVPNDGDVTATVSFAGLGWDSKADDTSYITGTPADNAGELRYSFKEVTAINLNGIDGGDGFCIDTFSIQFDNNVQTQRCIGTGSPFAGANIPTTFTPSGSITLSWSKAAWEVWSKTLTGATVPFSFTLANDEGQYTFTFPKVQVAGDWPDGGNTDIIQVQLDITAADESPTITRAVTVPATAISVTPATSSGDVGTSVTLTANLTPAGTTDAVQWESSDPTVATVVSTGQKTCQVDRVGDGTATITGKVRGFTATAEITVTEP</sequence>
<organism evidence="2 3">
    <name type="scientific">Citrobacter amalonaticus</name>
    <dbReference type="NCBI Taxonomy" id="35703"/>
    <lineage>
        <taxon>Bacteria</taxon>
        <taxon>Pseudomonadati</taxon>
        <taxon>Pseudomonadota</taxon>
        <taxon>Gammaproteobacteria</taxon>
        <taxon>Enterobacterales</taxon>
        <taxon>Enterobacteriaceae</taxon>
        <taxon>Citrobacter</taxon>
    </lineage>
</organism>
<dbReference type="InterPro" id="IPR008964">
    <property type="entry name" value="Invasin/intimin_cell_adhesion"/>
</dbReference>
<dbReference type="Pfam" id="PF18906">
    <property type="entry name" value="Phage_tube_2"/>
    <property type="match status" value="1"/>
</dbReference>
<dbReference type="SMART" id="SM00635">
    <property type="entry name" value="BID_2"/>
    <property type="match status" value="1"/>
</dbReference>
<name>A0A2S4S1G7_CITAM</name>
<dbReference type="Gene3D" id="2.60.40.1080">
    <property type="match status" value="1"/>
</dbReference>
<dbReference type="AlphaFoldDB" id="A0A2S4S1G7"/>
<reference evidence="2 3" key="1">
    <citation type="submission" date="2018-01" db="EMBL/GenBank/DDBJ databases">
        <title>Complete genome sequences of 14 Citrobacter spp. isolated from plant in Canada.</title>
        <authorList>
            <person name="Bhandare S.G."/>
            <person name="Colavecchio A."/>
            <person name="Jeukens J."/>
            <person name="Emond-Rheault J.-G."/>
            <person name="Freschi L."/>
            <person name="Hamel J."/>
            <person name="Kukavica-Ibrulj I."/>
            <person name="Levesque R."/>
            <person name="Goodridge L."/>
        </authorList>
    </citation>
    <scope>NUCLEOTIDE SEQUENCE [LARGE SCALE GENOMIC DNA]</scope>
    <source>
        <strain evidence="2 3">S1285</strain>
    </source>
</reference>
<evidence type="ECO:0000313" key="2">
    <source>
        <dbReference type="EMBL" id="POU67700.1"/>
    </source>
</evidence>
<evidence type="ECO:0000259" key="1">
    <source>
        <dbReference type="SMART" id="SM00635"/>
    </source>
</evidence>
<dbReference type="InterPro" id="IPR003343">
    <property type="entry name" value="Big_2"/>
</dbReference>
<gene>
    <name evidence="2" type="ORF">C3430_00940</name>
</gene>
<dbReference type="SUPFAM" id="SSF49373">
    <property type="entry name" value="Invasin/intimin cell-adhesion fragments"/>
    <property type="match status" value="1"/>
</dbReference>
<evidence type="ECO:0000313" key="3">
    <source>
        <dbReference type="Proteomes" id="UP000237003"/>
    </source>
</evidence>
<dbReference type="Pfam" id="PF02368">
    <property type="entry name" value="Big_2"/>
    <property type="match status" value="1"/>
</dbReference>
<dbReference type="Proteomes" id="UP000237003">
    <property type="component" value="Unassembled WGS sequence"/>
</dbReference>
<dbReference type="OrthoDB" id="6571799at2"/>
<feature type="domain" description="BIG2" evidence="1">
    <location>
        <begin position="307"/>
        <end position="385"/>
    </location>
</feature>
<proteinExistence type="predicted"/>